<proteinExistence type="predicted"/>
<dbReference type="OrthoDB" id="10034502at2759"/>
<evidence type="ECO:0000313" key="2">
    <source>
        <dbReference type="Proteomes" id="UP000758155"/>
    </source>
</evidence>
<keyword evidence="2" id="KW-1185">Reference proteome</keyword>
<dbReference type="AlphaFoldDB" id="A0A9P5C2H2"/>
<accession>A0A9P5C2H2</accession>
<name>A0A9P5C2H2_9PLEO</name>
<sequence length="220" mass="24758">MRSSYTGWAHSTLDNDATDIAAFVAYLKRLGKKRIVLMGSSTGCQDCMQFMEEDPAIYAYILQAPTSDRLTATTVMAPEDYSCSLDYTREQIAQGNLEGTVPKELIPPLIKEPVTILRWYSLIAPGNEDYFHPDLDEEKMHCKFHVMNRPTLMLPSENDEMIPPSVDKAALLKRWIQASSLMVSQLSAVVPEADHTLSSIVSRRWVADRVVQFLRSVDTA</sequence>
<dbReference type="EMBL" id="SWKV01000014">
    <property type="protein sequence ID" value="KAF3042970.1"/>
    <property type="molecule type" value="Genomic_DNA"/>
</dbReference>
<evidence type="ECO:0000313" key="1">
    <source>
        <dbReference type="EMBL" id="KAF3042970.1"/>
    </source>
</evidence>
<dbReference type="Pfam" id="PF08538">
    <property type="entry name" value="DUF1749"/>
    <property type="match status" value="1"/>
</dbReference>
<reference evidence="1" key="1">
    <citation type="submission" date="2019-04" db="EMBL/GenBank/DDBJ databases">
        <title>Sequencing of skin fungus with MAO and IRED activity.</title>
        <authorList>
            <person name="Marsaioli A.J."/>
            <person name="Bonatto J.M.C."/>
            <person name="Reis Junior O."/>
        </authorList>
    </citation>
    <scope>NUCLEOTIDE SEQUENCE</scope>
    <source>
        <strain evidence="1">28M1</strain>
    </source>
</reference>
<organism evidence="1 2">
    <name type="scientific">Didymella heteroderae</name>
    <dbReference type="NCBI Taxonomy" id="1769908"/>
    <lineage>
        <taxon>Eukaryota</taxon>
        <taxon>Fungi</taxon>
        <taxon>Dikarya</taxon>
        <taxon>Ascomycota</taxon>
        <taxon>Pezizomycotina</taxon>
        <taxon>Dothideomycetes</taxon>
        <taxon>Pleosporomycetidae</taxon>
        <taxon>Pleosporales</taxon>
        <taxon>Pleosporineae</taxon>
        <taxon>Didymellaceae</taxon>
        <taxon>Didymella</taxon>
    </lineage>
</organism>
<dbReference type="PANTHER" id="PTHR31591">
    <property type="entry name" value="UPF0613 PROTEIN PB24D3.06C"/>
    <property type="match status" value="1"/>
</dbReference>
<dbReference type="Gene3D" id="3.40.50.1820">
    <property type="entry name" value="alpha/beta hydrolase"/>
    <property type="match status" value="1"/>
</dbReference>
<dbReference type="InterPro" id="IPR013744">
    <property type="entry name" value="SidJ"/>
</dbReference>
<protein>
    <recommendedName>
        <fullName evidence="3">Hydrolase</fullName>
    </recommendedName>
</protein>
<dbReference type="SUPFAM" id="SSF53474">
    <property type="entry name" value="alpha/beta-Hydrolases"/>
    <property type="match status" value="1"/>
</dbReference>
<dbReference type="Proteomes" id="UP000758155">
    <property type="component" value="Unassembled WGS sequence"/>
</dbReference>
<dbReference type="InterPro" id="IPR029058">
    <property type="entry name" value="AB_hydrolase_fold"/>
</dbReference>
<evidence type="ECO:0008006" key="3">
    <source>
        <dbReference type="Google" id="ProtNLM"/>
    </source>
</evidence>
<dbReference type="PANTHER" id="PTHR31591:SF7">
    <property type="entry name" value="DUF1749-DOMAIN-CONTAINING PROTEIN"/>
    <property type="match status" value="1"/>
</dbReference>
<comment type="caution">
    <text evidence="1">The sequence shown here is derived from an EMBL/GenBank/DDBJ whole genome shotgun (WGS) entry which is preliminary data.</text>
</comment>
<gene>
    <name evidence="1" type="ORF">E8E12_009380</name>
</gene>